<accession>A0A4R9K2X9</accession>
<organism evidence="3 4">
    <name type="scientific">Leptospira ognonensis</name>
    <dbReference type="NCBI Taxonomy" id="2484945"/>
    <lineage>
        <taxon>Bacteria</taxon>
        <taxon>Pseudomonadati</taxon>
        <taxon>Spirochaetota</taxon>
        <taxon>Spirochaetia</taxon>
        <taxon>Leptospirales</taxon>
        <taxon>Leptospiraceae</taxon>
        <taxon>Leptospira</taxon>
    </lineage>
</organism>
<dbReference type="AlphaFoldDB" id="A0A4R9K2X9"/>
<gene>
    <name evidence="3" type="ORF">EHQ58_09910</name>
</gene>
<dbReference type="EMBL" id="RQGD01000025">
    <property type="protein sequence ID" value="TGL59214.1"/>
    <property type="molecule type" value="Genomic_DNA"/>
</dbReference>
<dbReference type="OrthoDB" id="348122at2"/>
<keyword evidence="4" id="KW-1185">Reference proteome</keyword>
<keyword evidence="1" id="KW-0472">Membrane</keyword>
<sequence>MTLLNQESVLVWDFTRPGPNDKLNSIGFSLKSPSANSSPINKYLTALKIKLQYAHMNGYRNASYVGFVLYLFGIVLLIYGFYNLSIEKDLDQKGLKTTGEVYDLEVTEPYRQAWVMFTTSEGKQIRFLDKLFWNHSFEKYKKGDQVEVIYDPASPHQTAVINHFFQRTTAPWWPVIVGAIVFLVGFFMRKIMLRKALELDAKLKR</sequence>
<evidence type="ECO:0000256" key="1">
    <source>
        <dbReference type="SAM" id="Phobius"/>
    </source>
</evidence>
<feature type="transmembrane region" description="Helical" evidence="1">
    <location>
        <begin position="170"/>
        <end position="188"/>
    </location>
</feature>
<reference evidence="3" key="1">
    <citation type="journal article" date="2019" name="PLoS Negl. Trop. Dis.">
        <title>Revisiting the worldwide diversity of Leptospira species in the environment.</title>
        <authorList>
            <person name="Vincent A.T."/>
            <person name="Schiettekatte O."/>
            <person name="Bourhy P."/>
            <person name="Veyrier F.J."/>
            <person name="Picardeau M."/>
        </authorList>
    </citation>
    <scope>NUCLEOTIDE SEQUENCE [LARGE SCALE GENOMIC DNA]</scope>
    <source>
        <strain evidence="3">201702476</strain>
    </source>
</reference>
<name>A0A4R9K2X9_9LEPT</name>
<feature type="domain" description="DUF3592" evidence="2">
    <location>
        <begin position="109"/>
        <end position="162"/>
    </location>
</feature>
<feature type="transmembrane region" description="Helical" evidence="1">
    <location>
        <begin position="62"/>
        <end position="82"/>
    </location>
</feature>
<evidence type="ECO:0000259" key="2">
    <source>
        <dbReference type="Pfam" id="PF12158"/>
    </source>
</evidence>
<dbReference type="InterPro" id="IPR021994">
    <property type="entry name" value="DUF3592"/>
</dbReference>
<protein>
    <submittedName>
        <fullName evidence="3">DUF3592 domain-containing protein</fullName>
    </submittedName>
</protein>
<keyword evidence="1" id="KW-0812">Transmembrane</keyword>
<evidence type="ECO:0000313" key="4">
    <source>
        <dbReference type="Proteomes" id="UP000297693"/>
    </source>
</evidence>
<dbReference type="Proteomes" id="UP000297693">
    <property type="component" value="Unassembled WGS sequence"/>
</dbReference>
<dbReference type="Pfam" id="PF12158">
    <property type="entry name" value="DUF3592"/>
    <property type="match status" value="1"/>
</dbReference>
<evidence type="ECO:0000313" key="3">
    <source>
        <dbReference type="EMBL" id="TGL59214.1"/>
    </source>
</evidence>
<keyword evidence="1" id="KW-1133">Transmembrane helix</keyword>
<proteinExistence type="predicted"/>
<comment type="caution">
    <text evidence="3">The sequence shown here is derived from an EMBL/GenBank/DDBJ whole genome shotgun (WGS) entry which is preliminary data.</text>
</comment>